<keyword evidence="1" id="KW-0812">Transmembrane</keyword>
<gene>
    <name evidence="2" type="ORF">C1N32_21570</name>
</gene>
<dbReference type="EMBL" id="POSK01000037">
    <property type="protein sequence ID" value="PNI00294.1"/>
    <property type="molecule type" value="Genomic_DNA"/>
</dbReference>
<sequence length="168" mass="19649">MQKITVEGIEVLVGNHIYKTRYCRLVAFSFFLFMFSAATSNNEPLFGYILVSIFFSLLVYELYRMVFKPTLLAIGYEGIYHFKIGFVPWSDIESTDFFVGPTNSMHKALVLTIYEPRVTLKYHWLPRPIRVESKELRLDMSYSDCNIKNAHTNVVVMRQWYLAHHSAS</sequence>
<name>A0A2J8HPU0_VIBDI</name>
<keyword evidence="1" id="KW-1133">Transmembrane helix</keyword>
<evidence type="ECO:0000313" key="2">
    <source>
        <dbReference type="EMBL" id="PNI00294.1"/>
    </source>
</evidence>
<dbReference type="Proteomes" id="UP000236449">
    <property type="component" value="Unassembled WGS sequence"/>
</dbReference>
<feature type="transmembrane region" description="Helical" evidence="1">
    <location>
        <begin position="45"/>
        <end position="63"/>
    </location>
</feature>
<protein>
    <submittedName>
        <fullName evidence="2">Uncharacterized protein</fullName>
    </submittedName>
</protein>
<dbReference type="AlphaFoldDB" id="A0A2J8HPU0"/>
<organism evidence="2 3">
    <name type="scientific">Vibrio diazotrophicus</name>
    <dbReference type="NCBI Taxonomy" id="685"/>
    <lineage>
        <taxon>Bacteria</taxon>
        <taxon>Pseudomonadati</taxon>
        <taxon>Pseudomonadota</taxon>
        <taxon>Gammaproteobacteria</taxon>
        <taxon>Vibrionales</taxon>
        <taxon>Vibrionaceae</taxon>
        <taxon>Vibrio</taxon>
    </lineage>
</organism>
<evidence type="ECO:0000313" key="3">
    <source>
        <dbReference type="Proteomes" id="UP000236449"/>
    </source>
</evidence>
<accession>A0A2J8HPU0</accession>
<comment type="caution">
    <text evidence="2">The sequence shown here is derived from an EMBL/GenBank/DDBJ whole genome shotgun (WGS) entry which is preliminary data.</text>
</comment>
<evidence type="ECO:0000256" key="1">
    <source>
        <dbReference type="SAM" id="Phobius"/>
    </source>
</evidence>
<proteinExistence type="predicted"/>
<reference evidence="2 3" key="1">
    <citation type="submission" date="2018-01" db="EMBL/GenBank/DDBJ databases">
        <title>Draft genome sequences of six Vibrio diazotrophicus strains isolated from deep-sea sediments of the Baltic Sea.</title>
        <authorList>
            <person name="Castillo D."/>
            <person name="Vandieken V."/>
            <person name="Chiang O."/>
            <person name="Middelboe M."/>
        </authorList>
    </citation>
    <scope>NUCLEOTIDE SEQUENCE [LARGE SCALE GENOMIC DNA]</scope>
    <source>
        <strain evidence="2 3">60.27F</strain>
    </source>
</reference>
<keyword evidence="1" id="KW-0472">Membrane</keyword>
<feature type="transmembrane region" description="Helical" evidence="1">
    <location>
        <begin position="21"/>
        <end position="39"/>
    </location>
</feature>